<dbReference type="Proteomes" id="UP000281406">
    <property type="component" value="Unassembled WGS sequence"/>
</dbReference>
<name>A0A3N0XDC2_ANAGA</name>
<comment type="caution">
    <text evidence="2">The sequence shown here is derived from an EMBL/GenBank/DDBJ whole genome shotgun (WGS) entry which is preliminary data.</text>
</comment>
<protein>
    <submittedName>
        <fullName evidence="2">Uncharacterized protein</fullName>
    </submittedName>
</protein>
<evidence type="ECO:0000256" key="1">
    <source>
        <dbReference type="SAM" id="MobiDB-lite"/>
    </source>
</evidence>
<feature type="region of interest" description="Disordered" evidence="1">
    <location>
        <begin position="1"/>
        <end position="36"/>
    </location>
</feature>
<evidence type="ECO:0000313" key="3">
    <source>
        <dbReference type="Proteomes" id="UP000281406"/>
    </source>
</evidence>
<proteinExistence type="predicted"/>
<accession>A0A3N0XDC2</accession>
<evidence type="ECO:0000313" key="2">
    <source>
        <dbReference type="EMBL" id="ROI15392.1"/>
    </source>
</evidence>
<gene>
    <name evidence="2" type="ORF">DPX16_12944</name>
</gene>
<reference evidence="2 3" key="1">
    <citation type="submission" date="2018-10" db="EMBL/GenBank/DDBJ databases">
        <title>Genome assembly for a Yunnan-Guizhou Plateau 3E fish, Anabarilius grahami (Regan), and its evolutionary and genetic applications.</title>
        <authorList>
            <person name="Jiang W."/>
        </authorList>
    </citation>
    <scope>NUCLEOTIDE SEQUENCE [LARGE SCALE GENOMIC DNA]</scope>
    <source>
        <strain evidence="2">AG-KIZ</strain>
        <tissue evidence="2">Muscle</tissue>
    </source>
</reference>
<sequence>KEGTAGSESIGIPLSMRQPASWNRKSGGGQKGNLTSTCEIDVPGIYASVEIVRSDSGNEERFTTHCITDYSLATTNNPNALGVGLKGGKKWRVQHKRSPG</sequence>
<dbReference type="AlphaFoldDB" id="A0A3N0XDC2"/>
<organism evidence="2 3">
    <name type="scientific">Anabarilius grahami</name>
    <name type="common">Kanglang fish</name>
    <name type="synonym">Barilius grahami</name>
    <dbReference type="NCBI Taxonomy" id="495550"/>
    <lineage>
        <taxon>Eukaryota</taxon>
        <taxon>Metazoa</taxon>
        <taxon>Chordata</taxon>
        <taxon>Craniata</taxon>
        <taxon>Vertebrata</taxon>
        <taxon>Euteleostomi</taxon>
        <taxon>Actinopterygii</taxon>
        <taxon>Neopterygii</taxon>
        <taxon>Teleostei</taxon>
        <taxon>Ostariophysi</taxon>
        <taxon>Cypriniformes</taxon>
        <taxon>Xenocyprididae</taxon>
        <taxon>Xenocypridinae</taxon>
        <taxon>Xenocypridinae incertae sedis</taxon>
        <taxon>Anabarilius</taxon>
    </lineage>
</organism>
<keyword evidence="3" id="KW-1185">Reference proteome</keyword>
<dbReference type="EMBL" id="RJVU01079805">
    <property type="protein sequence ID" value="ROI15392.1"/>
    <property type="molecule type" value="Genomic_DNA"/>
</dbReference>
<feature type="non-terminal residue" evidence="2">
    <location>
        <position position="1"/>
    </location>
</feature>